<feature type="region of interest" description="Disordered" evidence="1">
    <location>
        <begin position="27"/>
        <end position="46"/>
    </location>
</feature>
<evidence type="ECO:0000313" key="2">
    <source>
        <dbReference type="EMBL" id="GGM84615.1"/>
    </source>
</evidence>
<evidence type="ECO:0000256" key="1">
    <source>
        <dbReference type="SAM" id="MobiDB-lite"/>
    </source>
</evidence>
<organism evidence="2 3">
    <name type="scientific">Longimycelium tulufanense</name>
    <dbReference type="NCBI Taxonomy" id="907463"/>
    <lineage>
        <taxon>Bacteria</taxon>
        <taxon>Bacillati</taxon>
        <taxon>Actinomycetota</taxon>
        <taxon>Actinomycetes</taxon>
        <taxon>Pseudonocardiales</taxon>
        <taxon>Pseudonocardiaceae</taxon>
        <taxon>Longimycelium</taxon>
    </lineage>
</organism>
<gene>
    <name evidence="2" type="ORF">GCM10012275_64140</name>
</gene>
<keyword evidence="3" id="KW-1185">Reference proteome</keyword>
<accession>A0A8J3CLR9</accession>
<dbReference type="EMBL" id="BMMK01000077">
    <property type="protein sequence ID" value="GGM84615.1"/>
    <property type="molecule type" value="Genomic_DNA"/>
</dbReference>
<dbReference type="Proteomes" id="UP000637578">
    <property type="component" value="Unassembled WGS sequence"/>
</dbReference>
<proteinExistence type="predicted"/>
<dbReference type="AlphaFoldDB" id="A0A8J3CLR9"/>
<comment type="caution">
    <text evidence="2">The sequence shown here is derived from an EMBL/GenBank/DDBJ whole genome shotgun (WGS) entry which is preliminary data.</text>
</comment>
<reference evidence="2" key="1">
    <citation type="journal article" date="2014" name="Int. J. Syst. Evol. Microbiol.">
        <title>Complete genome sequence of Corynebacterium casei LMG S-19264T (=DSM 44701T), isolated from a smear-ripened cheese.</title>
        <authorList>
            <consortium name="US DOE Joint Genome Institute (JGI-PGF)"/>
            <person name="Walter F."/>
            <person name="Albersmeier A."/>
            <person name="Kalinowski J."/>
            <person name="Ruckert C."/>
        </authorList>
    </citation>
    <scope>NUCLEOTIDE SEQUENCE</scope>
    <source>
        <strain evidence="2">CGMCC 4.5737</strain>
    </source>
</reference>
<evidence type="ECO:0000313" key="3">
    <source>
        <dbReference type="Proteomes" id="UP000637578"/>
    </source>
</evidence>
<sequence>MPEADRTRLRTLSVDVATGQLLDAVSRTEPTGAEPVSTQPNGDELCGRADEVTTMVLGNLPAK</sequence>
<name>A0A8J3CLR9_9PSEU</name>
<reference evidence="2" key="2">
    <citation type="submission" date="2020-09" db="EMBL/GenBank/DDBJ databases">
        <authorList>
            <person name="Sun Q."/>
            <person name="Zhou Y."/>
        </authorList>
    </citation>
    <scope>NUCLEOTIDE SEQUENCE</scope>
    <source>
        <strain evidence="2">CGMCC 4.5737</strain>
    </source>
</reference>
<protein>
    <submittedName>
        <fullName evidence="2">Uncharacterized protein</fullName>
    </submittedName>
</protein>